<proteinExistence type="predicted"/>
<dbReference type="PANTHER" id="PTHR30461">
    <property type="entry name" value="DNA-INVERTASE FROM LAMBDOID PROPHAGE"/>
    <property type="match status" value="1"/>
</dbReference>
<dbReference type="InterPro" id="IPR050639">
    <property type="entry name" value="SSR_resolvase"/>
</dbReference>
<evidence type="ECO:0000256" key="1">
    <source>
        <dbReference type="ARBA" id="ARBA00023125"/>
    </source>
</evidence>
<reference evidence="5" key="1">
    <citation type="submission" date="2016-04" db="EMBL/GenBank/DDBJ databases">
        <authorList>
            <person name="Evans L.H."/>
            <person name="Alamgir A."/>
            <person name="Owens N."/>
            <person name="Weber N.D."/>
            <person name="Virtaneva K."/>
            <person name="Barbian K."/>
            <person name="Babar A."/>
            <person name="Rosenke K."/>
        </authorList>
    </citation>
    <scope>NUCLEOTIDE SEQUENCE</scope>
    <source>
        <strain evidence="5">Nono1</strain>
    </source>
</reference>
<dbReference type="InterPro" id="IPR025827">
    <property type="entry name" value="Zn_ribbon_recom_dom"/>
</dbReference>
<dbReference type="AlphaFoldDB" id="A0A1M4DVH5"/>
<sequence length="521" mass="58600">MPPATKPKIVRVVAAIRQSRTHDQTISPDLQRSIIENWISAKNQSSTDGTRWVIVGWAVDLDVSAGTTNPWERPELGPWLTDQGADQWDMLVSWKLDRLCRSALDFALLVKWLGERGKTLACTNDPIDLDTPIGRAVAAIMAILAELELETIRARSKENQRSLRANGRWGGGRIPFGRMLDTSDGTKKLVIDPEMYPVFLEIVAAVHEGRSITSIAIELNERNFPTAVDRQRQLKGLPTEGQLWSSANLWRMLKNRHLIGQKEYKGSVIRDDNGEPIIFFEPLLRMSEWTRLQTELDRRSINTTEESRRNTMLLRKVGSCGVCGGNVHQNFTVKNGKKYELRYRCASHTQQYNGTIARRCANGRIKAAELEGALIEAIMTRFGDKPWQEKVFVAGEDHTEELSQVEDAISSVRKEKDLGLYEGDEDAYMERLAALVARRKTLLAQPTRPSGYTYQPTGVTVAEHWAALDTEARNRLLIQWGVRISYDVTGGLPDIKIDLGDLERLEQLTQGLGDLTLASAL</sequence>
<dbReference type="InterPro" id="IPR006119">
    <property type="entry name" value="Resolv_N"/>
</dbReference>
<evidence type="ECO:0000259" key="3">
    <source>
        <dbReference type="PROSITE" id="PS51736"/>
    </source>
</evidence>
<keyword evidence="2" id="KW-0233">DNA recombination</keyword>
<dbReference type="RefSeq" id="WP_225269978.1">
    <property type="nucleotide sequence ID" value="NZ_CP084058.1"/>
</dbReference>
<dbReference type="Pfam" id="PF00239">
    <property type="entry name" value="Resolvase"/>
    <property type="match status" value="1"/>
</dbReference>
<dbReference type="InterPro" id="IPR011109">
    <property type="entry name" value="DNA_bind_recombinase_dom"/>
</dbReference>
<protein>
    <submittedName>
        <fullName evidence="5">Phage integrase</fullName>
    </submittedName>
</protein>
<dbReference type="CDD" id="cd00338">
    <property type="entry name" value="Ser_Recombinase"/>
    <property type="match status" value="1"/>
</dbReference>
<accession>A0A1M4DVH5</accession>
<dbReference type="Pfam" id="PF13408">
    <property type="entry name" value="Zn_ribbon_recom"/>
    <property type="match status" value="1"/>
</dbReference>
<dbReference type="PANTHER" id="PTHR30461:SF2">
    <property type="entry name" value="SERINE RECOMBINASE PINE-RELATED"/>
    <property type="match status" value="1"/>
</dbReference>
<dbReference type="GO" id="GO:0003677">
    <property type="term" value="F:DNA binding"/>
    <property type="evidence" value="ECO:0007669"/>
    <property type="project" value="UniProtKB-KW"/>
</dbReference>
<feature type="domain" description="Resolvase/invertase-type recombinase catalytic" evidence="3">
    <location>
        <begin position="11"/>
        <end position="167"/>
    </location>
</feature>
<name>A0A1M4DVH5_9ACTN</name>
<dbReference type="PROSITE" id="PS51736">
    <property type="entry name" value="RECOMBINASES_3"/>
    <property type="match status" value="1"/>
</dbReference>
<dbReference type="Pfam" id="PF07508">
    <property type="entry name" value="Recombinase"/>
    <property type="match status" value="1"/>
</dbReference>
<feature type="domain" description="Recombinase" evidence="4">
    <location>
        <begin position="175"/>
        <end position="302"/>
    </location>
</feature>
<evidence type="ECO:0000313" key="5">
    <source>
        <dbReference type="EMBL" id="SBO90558.1"/>
    </source>
</evidence>
<dbReference type="SMART" id="SM00857">
    <property type="entry name" value="Resolvase"/>
    <property type="match status" value="1"/>
</dbReference>
<dbReference type="InterPro" id="IPR038109">
    <property type="entry name" value="DNA_bind_recomb_sf"/>
</dbReference>
<dbReference type="Gene3D" id="3.40.50.1390">
    <property type="entry name" value="Resolvase, N-terminal catalytic domain"/>
    <property type="match status" value="1"/>
</dbReference>
<evidence type="ECO:0000256" key="2">
    <source>
        <dbReference type="ARBA" id="ARBA00023172"/>
    </source>
</evidence>
<dbReference type="InterPro" id="IPR036162">
    <property type="entry name" value="Resolvase-like_N_sf"/>
</dbReference>
<organism evidence="5">
    <name type="scientific">Nonomuraea gerenzanensis</name>
    <dbReference type="NCBI Taxonomy" id="93944"/>
    <lineage>
        <taxon>Bacteria</taxon>
        <taxon>Bacillati</taxon>
        <taxon>Actinomycetota</taxon>
        <taxon>Actinomycetes</taxon>
        <taxon>Streptosporangiales</taxon>
        <taxon>Streptosporangiaceae</taxon>
        <taxon>Nonomuraea</taxon>
    </lineage>
</organism>
<dbReference type="SUPFAM" id="SSF53041">
    <property type="entry name" value="Resolvase-like"/>
    <property type="match status" value="1"/>
</dbReference>
<gene>
    <name evidence="5" type="ORF">BN4615_P72</name>
</gene>
<dbReference type="EMBL" id="LT559118">
    <property type="protein sequence ID" value="SBO90558.1"/>
    <property type="molecule type" value="Genomic_DNA"/>
</dbReference>
<dbReference type="GO" id="GO:0000150">
    <property type="term" value="F:DNA strand exchange activity"/>
    <property type="evidence" value="ECO:0007669"/>
    <property type="project" value="InterPro"/>
</dbReference>
<dbReference type="Gene3D" id="3.90.1750.20">
    <property type="entry name" value="Putative Large Serine Recombinase, Chain B, Domain 2"/>
    <property type="match status" value="1"/>
</dbReference>
<dbReference type="PROSITE" id="PS51737">
    <property type="entry name" value="RECOMBINASE_DNA_BIND"/>
    <property type="match status" value="1"/>
</dbReference>
<evidence type="ECO:0000259" key="4">
    <source>
        <dbReference type="PROSITE" id="PS51737"/>
    </source>
</evidence>
<keyword evidence="1" id="KW-0238">DNA-binding</keyword>